<dbReference type="Gramene" id="PRQ56422">
    <property type="protein sequence ID" value="PRQ56422"/>
    <property type="gene ID" value="RchiOBHm_Chr1g0336261"/>
</dbReference>
<sequence length="79" mass="8857">MSIDQCGLSIFLISLQFLGILTAIESQSKSLKLFLIPFLTNHPGNSHFAYICQVIGPRAAIKIKGKLLSSFYTKLERWV</sequence>
<evidence type="ECO:0000313" key="3">
    <source>
        <dbReference type="Proteomes" id="UP000238479"/>
    </source>
</evidence>
<dbReference type="EMBL" id="PDCK01000039">
    <property type="protein sequence ID" value="PRQ56422.1"/>
    <property type="molecule type" value="Genomic_DNA"/>
</dbReference>
<keyword evidence="1" id="KW-0732">Signal</keyword>
<gene>
    <name evidence="2" type="ORF">RchiOBHm_Chr1g0336261</name>
</gene>
<dbReference type="AlphaFoldDB" id="A0A2P6SCL2"/>
<feature type="chain" id="PRO_5015197187" description="Secreted protein" evidence="1">
    <location>
        <begin position="24"/>
        <end position="79"/>
    </location>
</feature>
<accession>A0A2P6SCL2</accession>
<name>A0A2P6SCL2_ROSCH</name>
<protein>
    <recommendedName>
        <fullName evidence="4">Secreted protein</fullName>
    </recommendedName>
</protein>
<reference evidence="2 3" key="1">
    <citation type="journal article" date="2018" name="Nat. Genet.">
        <title>The Rosa genome provides new insights in the design of modern roses.</title>
        <authorList>
            <person name="Bendahmane M."/>
        </authorList>
    </citation>
    <scope>NUCLEOTIDE SEQUENCE [LARGE SCALE GENOMIC DNA]</scope>
    <source>
        <strain evidence="3">cv. Old Blush</strain>
    </source>
</reference>
<evidence type="ECO:0000313" key="2">
    <source>
        <dbReference type="EMBL" id="PRQ56422.1"/>
    </source>
</evidence>
<evidence type="ECO:0000256" key="1">
    <source>
        <dbReference type="SAM" id="SignalP"/>
    </source>
</evidence>
<keyword evidence="3" id="KW-1185">Reference proteome</keyword>
<feature type="signal peptide" evidence="1">
    <location>
        <begin position="1"/>
        <end position="23"/>
    </location>
</feature>
<organism evidence="2 3">
    <name type="scientific">Rosa chinensis</name>
    <name type="common">China rose</name>
    <dbReference type="NCBI Taxonomy" id="74649"/>
    <lineage>
        <taxon>Eukaryota</taxon>
        <taxon>Viridiplantae</taxon>
        <taxon>Streptophyta</taxon>
        <taxon>Embryophyta</taxon>
        <taxon>Tracheophyta</taxon>
        <taxon>Spermatophyta</taxon>
        <taxon>Magnoliopsida</taxon>
        <taxon>eudicotyledons</taxon>
        <taxon>Gunneridae</taxon>
        <taxon>Pentapetalae</taxon>
        <taxon>rosids</taxon>
        <taxon>fabids</taxon>
        <taxon>Rosales</taxon>
        <taxon>Rosaceae</taxon>
        <taxon>Rosoideae</taxon>
        <taxon>Rosoideae incertae sedis</taxon>
        <taxon>Rosa</taxon>
    </lineage>
</organism>
<dbReference type="Proteomes" id="UP000238479">
    <property type="component" value="Chromosome 1"/>
</dbReference>
<proteinExistence type="predicted"/>
<evidence type="ECO:0008006" key="4">
    <source>
        <dbReference type="Google" id="ProtNLM"/>
    </source>
</evidence>
<comment type="caution">
    <text evidence="2">The sequence shown here is derived from an EMBL/GenBank/DDBJ whole genome shotgun (WGS) entry which is preliminary data.</text>
</comment>